<protein>
    <submittedName>
        <fullName evidence="2">Uncharacterized protein</fullName>
    </submittedName>
</protein>
<dbReference type="Proteomes" id="UP000541636">
    <property type="component" value="Unassembled WGS sequence"/>
</dbReference>
<organism evidence="2 3">
    <name type="scientific">Oleiagrimonas citrea</name>
    <dbReference type="NCBI Taxonomy" id="1665687"/>
    <lineage>
        <taxon>Bacteria</taxon>
        <taxon>Pseudomonadati</taxon>
        <taxon>Pseudomonadota</taxon>
        <taxon>Gammaproteobacteria</taxon>
        <taxon>Lysobacterales</taxon>
        <taxon>Rhodanobacteraceae</taxon>
        <taxon>Oleiagrimonas</taxon>
    </lineage>
</organism>
<keyword evidence="3" id="KW-1185">Reference proteome</keyword>
<accession>A0A846ZPR2</accession>
<reference evidence="2 3" key="1">
    <citation type="journal article" date="2017" name="Int. J. Syst. Evol. Microbiol.">
        <title>Oleiagrimonas citrea sp. nov., a marine bacterium isolated from tidal flat sediment and emended description of the genus Oleiagrimonas Fang et al. 2015 and Oleiagrimonas soli.</title>
        <authorList>
            <person name="Yang S.H."/>
            <person name="Seo H.S."/>
            <person name="Seong C.N."/>
            <person name="Kwon K.K."/>
        </authorList>
    </citation>
    <scope>NUCLEOTIDE SEQUENCE [LARGE SCALE GENOMIC DNA]</scope>
    <source>
        <strain evidence="2 3">MEBiC09124</strain>
    </source>
</reference>
<feature type="signal peptide" evidence="1">
    <location>
        <begin position="1"/>
        <end position="23"/>
    </location>
</feature>
<evidence type="ECO:0000313" key="3">
    <source>
        <dbReference type="Proteomes" id="UP000541636"/>
    </source>
</evidence>
<evidence type="ECO:0000256" key="1">
    <source>
        <dbReference type="SAM" id="SignalP"/>
    </source>
</evidence>
<dbReference type="EMBL" id="JAAZQD010000004">
    <property type="protein sequence ID" value="NKZ39637.1"/>
    <property type="molecule type" value="Genomic_DNA"/>
</dbReference>
<sequence>MQRKFLLSALATALIATGGLALAQQTAPPAPPAPPAPANQPMKMGVPHAWKGRMGQHRHGKHSMHRMGRRGGPAGAVISDLRQLSRLYRAAGKADQLPALYKDVLSKTQNPMVRNYAYDALARAQMRPRDPNAAIATLRKSLNENLTRLNAMKAKAPK</sequence>
<keyword evidence="1" id="KW-0732">Signal</keyword>
<evidence type="ECO:0000313" key="2">
    <source>
        <dbReference type="EMBL" id="NKZ39637.1"/>
    </source>
</evidence>
<comment type="caution">
    <text evidence="2">The sequence shown here is derived from an EMBL/GenBank/DDBJ whole genome shotgun (WGS) entry which is preliminary data.</text>
</comment>
<dbReference type="RefSeq" id="WP_168609579.1">
    <property type="nucleotide sequence ID" value="NZ_JAAZQD010000004.1"/>
</dbReference>
<gene>
    <name evidence="2" type="ORF">HF690_11820</name>
</gene>
<proteinExistence type="predicted"/>
<feature type="chain" id="PRO_5033054795" evidence="1">
    <location>
        <begin position="24"/>
        <end position="158"/>
    </location>
</feature>
<dbReference type="AlphaFoldDB" id="A0A846ZPR2"/>
<name>A0A846ZPR2_9GAMM</name>